<dbReference type="PANTHER" id="PTHR17616:SF8">
    <property type="entry name" value="TRANSCRIPTIONAL COACTIVATOR YORKIE"/>
    <property type="match status" value="1"/>
</dbReference>
<dbReference type="InterPro" id="IPR036020">
    <property type="entry name" value="WW_dom_sf"/>
</dbReference>
<dbReference type="GO" id="GO:0035329">
    <property type="term" value="P:hippo signaling"/>
    <property type="evidence" value="ECO:0007669"/>
    <property type="project" value="TreeGrafter"/>
</dbReference>
<feature type="region of interest" description="Disordered" evidence="5">
    <location>
        <begin position="143"/>
        <end position="163"/>
    </location>
</feature>
<name>A0AA40CDZ7_9PEZI</name>
<evidence type="ECO:0000256" key="2">
    <source>
        <dbReference type="ARBA" id="ARBA00004496"/>
    </source>
</evidence>
<dbReference type="EMBL" id="JAULSU010000001">
    <property type="protein sequence ID" value="KAK0633923.1"/>
    <property type="molecule type" value="Genomic_DNA"/>
</dbReference>
<dbReference type="CDD" id="cd00201">
    <property type="entry name" value="WW"/>
    <property type="match status" value="2"/>
</dbReference>
<dbReference type="SUPFAM" id="SSF51045">
    <property type="entry name" value="WW domain"/>
    <property type="match status" value="2"/>
</dbReference>
<dbReference type="SMART" id="SM00456">
    <property type="entry name" value="WW"/>
    <property type="match status" value="2"/>
</dbReference>
<gene>
    <name evidence="7" type="ORF">B0T14DRAFT_83911</name>
</gene>
<dbReference type="InterPro" id="IPR051583">
    <property type="entry name" value="YAP1"/>
</dbReference>
<dbReference type="Pfam" id="PF00397">
    <property type="entry name" value="WW"/>
    <property type="match status" value="2"/>
</dbReference>
<feature type="compositionally biased region" description="Polar residues" evidence="5">
    <location>
        <begin position="34"/>
        <end position="56"/>
    </location>
</feature>
<dbReference type="GO" id="GO:0005634">
    <property type="term" value="C:nucleus"/>
    <property type="evidence" value="ECO:0007669"/>
    <property type="project" value="UniProtKB-SubCell"/>
</dbReference>
<keyword evidence="8" id="KW-1185">Reference proteome</keyword>
<evidence type="ECO:0000313" key="8">
    <source>
        <dbReference type="Proteomes" id="UP001175000"/>
    </source>
</evidence>
<comment type="caution">
    <text evidence="7">The sequence shown here is derived from an EMBL/GenBank/DDBJ whole genome shotgun (WGS) entry which is preliminary data.</text>
</comment>
<evidence type="ECO:0000256" key="5">
    <source>
        <dbReference type="SAM" id="MobiDB-lite"/>
    </source>
</evidence>
<dbReference type="PANTHER" id="PTHR17616">
    <property type="entry name" value="YES-ASSOCIATED PROTEIN YAP1 FAMILY MEMBER"/>
    <property type="match status" value="1"/>
</dbReference>
<accession>A0AA40CDZ7</accession>
<dbReference type="GO" id="GO:0045944">
    <property type="term" value="P:positive regulation of transcription by RNA polymerase II"/>
    <property type="evidence" value="ECO:0007669"/>
    <property type="project" value="TreeGrafter"/>
</dbReference>
<feature type="domain" description="WW" evidence="6">
    <location>
        <begin position="63"/>
        <end position="96"/>
    </location>
</feature>
<evidence type="ECO:0000256" key="3">
    <source>
        <dbReference type="ARBA" id="ARBA00022490"/>
    </source>
</evidence>
<dbReference type="AlphaFoldDB" id="A0AA40CDZ7"/>
<dbReference type="GO" id="GO:0005737">
    <property type="term" value="C:cytoplasm"/>
    <property type="evidence" value="ECO:0007669"/>
    <property type="project" value="UniProtKB-SubCell"/>
</dbReference>
<evidence type="ECO:0000259" key="6">
    <source>
        <dbReference type="PROSITE" id="PS50020"/>
    </source>
</evidence>
<evidence type="ECO:0000256" key="4">
    <source>
        <dbReference type="ARBA" id="ARBA00023242"/>
    </source>
</evidence>
<dbReference type="PROSITE" id="PS50020">
    <property type="entry name" value="WW_DOMAIN_2"/>
    <property type="match status" value="2"/>
</dbReference>
<dbReference type="Gene3D" id="2.20.70.10">
    <property type="match status" value="2"/>
</dbReference>
<reference evidence="7" key="1">
    <citation type="submission" date="2023-06" db="EMBL/GenBank/DDBJ databases">
        <title>Genome-scale phylogeny and comparative genomics of the fungal order Sordariales.</title>
        <authorList>
            <consortium name="Lawrence Berkeley National Laboratory"/>
            <person name="Hensen N."/>
            <person name="Bonometti L."/>
            <person name="Westerberg I."/>
            <person name="Brannstrom I.O."/>
            <person name="Guillou S."/>
            <person name="Cros-Aarteil S."/>
            <person name="Calhoun S."/>
            <person name="Haridas S."/>
            <person name="Kuo A."/>
            <person name="Mondo S."/>
            <person name="Pangilinan J."/>
            <person name="Riley R."/>
            <person name="Labutti K."/>
            <person name="Andreopoulos B."/>
            <person name="Lipzen A."/>
            <person name="Chen C."/>
            <person name="Yanf M."/>
            <person name="Daum C."/>
            <person name="Ng V."/>
            <person name="Clum A."/>
            <person name="Steindorff A."/>
            <person name="Ohm R."/>
            <person name="Martin F."/>
            <person name="Silar P."/>
            <person name="Natvig D."/>
            <person name="Lalanne C."/>
            <person name="Gautier V."/>
            <person name="Ament-Velasquez S.L."/>
            <person name="Kruys A."/>
            <person name="Hutchinson M.I."/>
            <person name="Powell A.J."/>
            <person name="Barry K."/>
            <person name="Miller A.N."/>
            <person name="Grigoriev I.V."/>
            <person name="Debuchy R."/>
            <person name="Gladieux P."/>
            <person name="Thoren M.H."/>
            <person name="Johannesson H."/>
        </authorList>
    </citation>
    <scope>NUCLEOTIDE SEQUENCE</scope>
    <source>
        <strain evidence="7">CBS 606.72</strain>
    </source>
</reference>
<protein>
    <recommendedName>
        <fullName evidence="6">WW domain-containing protein</fullName>
    </recommendedName>
</protein>
<sequence length="163" mass="18161">MLTRDLKPDRTIDLAVQGKMIISIGKDPKDGRTESSLPSAKASTTLTGETRASLSPTKDILGRDLPTGWESRLTDTGKYYYVDHNTRKTTFVSPIEGPPADVNTDRGPFYELDGRRLPAGWERREDNMGRRYYVDHNTRTTSWISPIPSLPPAVNTSDPDSPP</sequence>
<keyword evidence="4" id="KW-0539">Nucleus</keyword>
<feature type="region of interest" description="Disordered" evidence="5">
    <location>
        <begin position="25"/>
        <end position="59"/>
    </location>
</feature>
<dbReference type="Proteomes" id="UP001175000">
    <property type="component" value="Unassembled WGS sequence"/>
</dbReference>
<keyword evidence="3" id="KW-0963">Cytoplasm</keyword>
<dbReference type="GO" id="GO:0003713">
    <property type="term" value="F:transcription coactivator activity"/>
    <property type="evidence" value="ECO:0007669"/>
    <property type="project" value="TreeGrafter"/>
</dbReference>
<evidence type="ECO:0000256" key="1">
    <source>
        <dbReference type="ARBA" id="ARBA00004123"/>
    </source>
</evidence>
<feature type="compositionally biased region" description="Polar residues" evidence="5">
    <location>
        <begin position="154"/>
        <end position="163"/>
    </location>
</feature>
<comment type="subcellular location">
    <subcellularLocation>
        <location evidence="2">Cytoplasm</location>
    </subcellularLocation>
    <subcellularLocation>
        <location evidence="1">Nucleus</location>
    </subcellularLocation>
</comment>
<dbReference type="InterPro" id="IPR001202">
    <property type="entry name" value="WW_dom"/>
</dbReference>
<feature type="domain" description="WW" evidence="6">
    <location>
        <begin position="115"/>
        <end position="148"/>
    </location>
</feature>
<proteinExistence type="predicted"/>
<evidence type="ECO:0000313" key="7">
    <source>
        <dbReference type="EMBL" id="KAK0633923.1"/>
    </source>
</evidence>
<organism evidence="7 8">
    <name type="scientific">Immersiella caudata</name>
    <dbReference type="NCBI Taxonomy" id="314043"/>
    <lineage>
        <taxon>Eukaryota</taxon>
        <taxon>Fungi</taxon>
        <taxon>Dikarya</taxon>
        <taxon>Ascomycota</taxon>
        <taxon>Pezizomycotina</taxon>
        <taxon>Sordariomycetes</taxon>
        <taxon>Sordariomycetidae</taxon>
        <taxon>Sordariales</taxon>
        <taxon>Lasiosphaeriaceae</taxon>
        <taxon>Immersiella</taxon>
    </lineage>
</organism>